<comment type="similarity">
    <text evidence="6">Belongs to the YdjC deacetylase family.</text>
</comment>
<gene>
    <name evidence="7" type="ORF">SAMN05421736_1362</name>
</gene>
<keyword evidence="2 6" id="KW-0479">Metal-binding</keyword>
<evidence type="ECO:0000313" key="8">
    <source>
        <dbReference type="Proteomes" id="UP000198935"/>
    </source>
</evidence>
<evidence type="ECO:0000256" key="3">
    <source>
        <dbReference type="ARBA" id="ARBA00022801"/>
    </source>
</evidence>
<dbReference type="HAMAP" id="MF_01246">
    <property type="entry name" value="COD"/>
    <property type="match status" value="1"/>
</dbReference>
<dbReference type="InterPro" id="IPR006879">
    <property type="entry name" value="YdjC-like"/>
</dbReference>
<dbReference type="EMBL" id="FNPI01000036">
    <property type="protein sequence ID" value="SDZ68518.1"/>
    <property type="molecule type" value="Genomic_DNA"/>
</dbReference>
<comment type="cofactor">
    <cofactor evidence="1 6">
        <name>Mg(2+)</name>
        <dbReference type="ChEBI" id="CHEBI:18420"/>
    </cofactor>
</comment>
<dbReference type="GO" id="GO:0046872">
    <property type="term" value="F:metal ion binding"/>
    <property type="evidence" value="ECO:0007669"/>
    <property type="project" value="UniProtKB-KW"/>
</dbReference>
<keyword evidence="8" id="KW-1185">Reference proteome</keyword>
<dbReference type="AlphaFoldDB" id="A0A1H3V1S5"/>
<evidence type="ECO:0000256" key="5">
    <source>
        <dbReference type="ARBA" id="ARBA00023277"/>
    </source>
</evidence>
<dbReference type="Proteomes" id="UP000198935">
    <property type="component" value="Unassembled WGS sequence"/>
</dbReference>
<accession>A0A1H3V1S5</accession>
<dbReference type="STRING" id="1503961.SAMN05421736_1362"/>
<dbReference type="InterPro" id="IPR011330">
    <property type="entry name" value="Glyco_hydro/deAcase_b/a-brl"/>
</dbReference>
<organism evidence="7 8">
    <name type="scientific">Evansella caseinilytica</name>
    <dbReference type="NCBI Taxonomy" id="1503961"/>
    <lineage>
        <taxon>Bacteria</taxon>
        <taxon>Bacillati</taxon>
        <taxon>Bacillota</taxon>
        <taxon>Bacilli</taxon>
        <taxon>Bacillales</taxon>
        <taxon>Bacillaceae</taxon>
        <taxon>Evansella</taxon>
    </lineage>
</organism>
<dbReference type="GO" id="GO:0000272">
    <property type="term" value="P:polysaccharide catabolic process"/>
    <property type="evidence" value="ECO:0007669"/>
    <property type="project" value="InterPro"/>
</dbReference>
<reference evidence="8" key="1">
    <citation type="submission" date="2016-10" db="EMBL/GenBank/DDBJ databases">
        <authorList>
            <person name="Varghese N."/>
            <person name="Submissions S."/>
        </authorList>
    </citation>
    <scope>NUCLEOTIDE SEQUENCE [LARGE SCALE GENOMIC DNA]</scope>
    <source>
        <strain evidence="8">SP</strain>
    </source>
</reference>
<dbReference type="PANTHER" id="PTHR31609:SF1">
    <property type="entry name" value="CARBOHYDRATE DEACETYLASE"/>
    <property type="match status" value="1"/>
</dbReference>
<dbReference type="GO" id="GO:0016811">
    <property type="term" value="F:hydrolase activity, acting on carbon-nitrogen (but not peptide) bonds, in linear amides"/>
    <property type="evidence" value="ECO:0007669"/>
    <property type="project" value="UniProtKB-UniRule"/>
</dbReference>
<dbReference type="CDD" id="cd10803">
    <property type="entry name" value="YdjC_EF3048_like"/>
    <property type="match status" value="1"/>
</dbReference>
<protein>
    <recommendedName>
        <fullName evidence="6">Carbohydrate deacetylase</fullName>
        <ecNumber evidence="6">3.5.1.-</ecNumber>
    </recommendedName>
</protein>
<keyword evidence="3 6" id="KW-0378">Hydrolase</keyword>
<dbReference type="SUPFAM" id="SSF88713">
    <property type="entry name" value="Glycoside hydrolase/deacetylase"/>
    <property type="match status" value="1"/>
</dbReference>
<keyword evidence="4 6" id="KW-0460">Magnesium</keyword>
<proteinExistence type="inferred from homology"/>
<name>A0A1H3V1S5_9BACI</name>
<comment type="subunit">
    <text evidence="6">Homodimer.</text>
</comment>
<evidence type="ECO:0000256" key="6">
    <source>
        <dbReference type="HAMAP-Rule" id="MF_01246"/>
    </source>
</evidence>
<evidence type="ECO:0000313" key="7">
    <source>
        <dbReference type="EMBL" id="SDZ68518.1"/>
    </source>
</evidence>
<feature type="binding site" evidence="6">
    <location>
        <position position="60"/>
    </location>
    <ligand>
        <name>Mg(2+)</name>
        <dbReference type="ChEBI" id="CHEBI:18420"/>
    </ligand>
</feature>
<dbReference type="NCBIfam" id="NF002559">
    <property type="entry name" value="PRK02134.1"/>
    <property type="match status" value="1"/>
</dbReference>
<evidence type="ECO:0000256" key="1">
    <source>
        <dbReference type="ARBA" id="ARBA00001946"/>
    </source>
</evidence>
<dbReference type="PANTHER" id="PTHR31609">
    <property type="entry name" value="YDJC DEACETYLASE FAMILY MEMBER"/>
    <property type="match status" value="1"/>
</dbReference>
<evidence type="ECO:0000256" key="4">
    <source>
        <dbReference type="ARBA" id="ARBA00022842"/>
    </source>
</evidence>
<dbReference type="GO" id="GO:0019213">
    <property type="term" value="F:deacetylase activity"/>
    <property type="evidence" value="ECO:0007669"/>
    <property type="project" value="TreeGrafter"/>
</dbReference>
<feature type="binding site" evidence="6">
    <location>
        <position position="122"/>
    </location>
    <ligand>
        <name>Mg(2+)</name>
        <dbReference type="ChEBI" id="CHEBI:18420"/>
    </ligand>
</feature>
<dbReference type="EC" id="3.5.1.-" evidence="6"/>
<dbReference type="OrthoDB" id="9774177at2"/>
<keyword evidence="5 6" id="KW-0119">Carbohydrate metabolism</keyword>
<dbReference type="InterPro" id="IPR022948">
    <property type="entry name" value="COD_ChbG_bac"/>
</dbReference>
<evidence type="ECO:0000256" key="2">
    <source>
        <dbReference type="ARBA" id="ARBA00022723"/>
    </source>
</evidence>
<dbReference type="Pfam" id="PF04794">
    <property type="entry name" value="YdjC"/>
    <property type="match status" value="1"/>
</dbReference>
<comment type="function">
    <text evidence="6">Probably catalyzes the deacetylation of acetylated carbohydrates an important step in the degradation of oligosaccharides.</text>
</comment>
<sequence length="240" mass="27479">MSYLIVNADDFGLSRGVNYGIIEAHKNGIVTSTTLMVNMPDSVHAVNLTKECPSLGVGVHLNLTIGKPIHSNVPSLINDEGYFHNKRDFFQKANMEDVERELKAQVEQFYSFGLEPTHLDTHHNIHGRQPISSILENISEEHHLPTRQLRNNDKSKQIPEFCSDFHQNDASYETLLSIFQRARKSPIEMMCHPGFVDEQLLDLSSYNLLRIRELSILIDRKTIAAVYEYEIQLTSYKILL</sequence>
<dbReference type="Gene3D" id="3.20.20.370">
    <property type="entry name" value="Glycoside hydrolase/deacetylase"/>
    <property type="match status" value="1"/>
</dbReference>